<dbReference type="InterPro" id="IPR019389">
    <property type="entry name" value="Selenoprotein_T"/>
</dbReference>
<reference evidence="5 6" key="2">
    <citation type="submission" date="2019-01" db="EMBL/GenBank/DDBJ databases">
        <title>A chromosome length genome reference of the Java medaka (oryzias javanicus).</title>
        <authorList>
            <person name="Herpin A."/>
            <person name="Takehana Y."/>
            <person name="Naruse K."/>
            <person name="Ansai S."/>
            <person name="Kawaguchi M."/>
        </authorList>
    </citation>
    <scope>NUCLEOTIDE SEQUENCE [LARGE SCALE GENOMIC DNA]</scope>
    <source>
        <strain evidence="5">RS831</strain>
        <tissue evidence="5">Whole body</tissue>
    </source>
</reference>
<dbReference type="NCBIfam" id="TIGR02174">
    <property type="entry name" value="CXXU_selWTH"/>
    <property type="match status" value="1"/>
</dbReference>
<dbReference type="OrthoDB" id="60822at2759"/>
<sequence length="229" mass="25306">MKTRARGNMSAGAQRRPFPGDLRLRRSFLPSCSHVGVRAFGPAGGSVALHRSHAAGRLRREVQAPAGRGAKPLPEHRTRRTRQGLRVYRARTEVPVLHLLRGDNYPPTPINRVLGNLISYLKLLSILLIITGQNPFGFIGLDTPGAWTWSQDNKIFSCLMVFFLSNMMETHFLSTGAFEVSLNDVPVWSKLQSGYVPNIQEIAPPTAMLHSGVLVQEDIGSVAFMTVRP</sequence>
<dbReference type="EMBL" id="CM012446">
    <property type="protein sequence ID" value="RVE67627.1"/>
    <property type="molecule type" value="Genomic_DNA"/>
</dbReference>
<reference evidence="5 6" key="1">
    <citation type="submission" date="2018-11" db="EMBL/GenBank/DDBJ databases">
        <authorList>
            <person name="Lopez-Roques C."/>
            <person name="Donnadieu C."/>
            <person name="Bouchez O."/>
            <person name="Klopp C."/>
            <person name="Cabau C."/>
            <person name="Zahm M."/>
        </authorList>
    </citation>
    <scope>NUCLEOTIDE SEQUENCE [LARGE SCALE GENOMIC DNA]</scope>
    <source>
        <strain evidence="5">RS831</strain>
        <tissue evidence="5">Whole body</tissue>
    </source>
</reference>
<dbReference type="InterPro" id="IPR011893">
    <property type="entry name" value="Selenoprotein_Rdx-typ"/>
</dbReference>
<dbReference type="Pfam" id="PF10262">
    <property type="entry name" value="Rdx"/>
    <property type="match status" value="1"/>
</dbReference>
<keyword evidence="2" id="KW-0732">Signal</keyword>
<proteinExistence type="inferred from homology"/>
<keyword evidence="4" id="KW-0712">Selenocysteine</keyword>
<evidence type="ECO:0000313" key="5">
    <source>
        <dbReference type="EMBL" id="RVE67627.1"/>
    </source>
</evidence>
<dbReference type="SUPFAM" id="SSF52833">
    <property type="entry name" value="Thioredoxin-like"/>
    <property type="match status" value="1"/>
</dbReference>
<dbReference type="InterPro" id="IPR036249">
    <property type="entry name" value="Thioredoxin-like_sf"/>
</dbReference>
<dbReference type="Proteomes" id="UP000283210">
    <property type="component" value="Chromosome 10"/>
</dbReference>
<evidence type="ECO:0000256" key="2">
    <source>
        <dbReference type="ARBA" id="ARBA00022729"/>
    </source>
</evidence>
<evidence type="ECO:0000256" key="3">
    <source>
        <dbReference type="ARBA" id="ARBA00023284"/>
    </source>
</evidence>
<accession>A0A3S2P923</accession>
<evidence type="ECO:0000256" key="4">
    <source>
        <dbReference type="RuleBase" id="RU362086"/>
    </source>
</evidence>
<dbReference type="GO" id="GO:0004791">
    <property type="term" value="F:thioredoxin-disulfide reductase (NADPH) activity"/>
    <property type="evidence" value="ECO:0007669"/>
    <property type="project" value="TreeGrafter"/>
</dbReference>
<name>A0A3S2P923_ORYJA</name>
<dbReference type="PANTHER" id="PTHR13544:SF6">
    <property type="entry name" value="SELENOPROTEIN T2"/>
    <property type="match status" value="1"/>
</dbReference>
<keyword evidence="6" id="KW-1185">Reference proteome</keyword>
<dbReference type="Gene3D" id="3.40.30.10">
    <property type="entry name" value="Glutaredoxin"/>
    <property type="match status" value="1"/>
</dbReference>
<evidence type="ECO:0000313" key="6">
    <source>
        <dbReference type="Proteomes" id="UP000283210"/>
    </source>
</evidence>
<comment type="similarity">
    <text evidence="1 4">Belongs to the SelWTH family. Selenoprotein T subfamily.</text>
</comment>
<evidence type="ECO:0000256" key="1">
    <source>
        <dbReference type="ARBA" id="ARBA00007551"/>
    </source>
</evidence>
<dbReference type="GO" id="GO:0045454">
    <property type="term" value="P:cell redox homeostasis"/>
    <property type="evidence" value="ECO:0007669"/>
    <property type="project" value="TreeGrafter"/>
</dbReference>
<keyword evidence="3 4" id="KW-0676">Redox-active center</keyword>
<gene>
    <name evidence="5" type="ORF">OJAV_G00104730</name>
</gene>
<dbReference type="GO" id="GO:0005789">
    <property type="term" value="C:endoplasmic reticulum membrane"/>
    <property type="evidence" value="ECO:0007669"/>
    <property type="project" value="TreeGrafter"/>
</dbReference>
<organism evidence="5 6">
    <name type="scientific">Oryzias javanicus</name>
    <name type="common">Javanese ricefish</name>
    <name type="synonym">Aplocheilus javanicus</name>
    <dbReference type="NCBI Taxonomy" id="123683"/>
    <lineage>
        <taxon>Eukaryota</taxon>
        <taxon>Metazoa</taxon>
        <taxon>Chordata</taxon>
        <taxon>Craniata</taxon>
        <taxon>Vertebrata</taxon>
        <taxon>Euteleostomi</taxon>
        <taxon>Actinopterygii</taxon>
        <taxon>Neopterygii</taxon>
        <taxon>Teleostei</taxon>
        <taxon>Neoteleostei</taxon>
        <taxon>Acanthomorphata</taxon>
        <taxon>Ovalentaria</taxon>
        <taxon>Atherinomorphae</taxon>
        <taxon>Beloniformes</taxon>
        <taxon>Adrianichthyidae</taxon>
        <taxon>Oryziinae</taxon>
        <taxon>Oryzias</taxon>
    </lineage>
</organism>
<dbReference type="AlphaFoldDB" id="A0A3S2P923"/>
<protein>
    <recommendedName>
        <fullName evidence="4">Selenoprotein T</fullName>
    </recommendedName>
</protein>
<dbReference type="PANTHER" id="PTHR13544">
    <property type="entry name" value="SELENOPROTEIN T"/>
    <property type="match status" value="1"/>
</dbReference>